<reference evidence="1 2" key="1">
    <citation type="journal article" date="2019" name="Commun. Biol.">
        <title>The bagworm genome reveals a unique fibroin gene that provides high tensile strength.</title>
        <authorList>
            <person name="Kono N."/>
            <person name="Nakamura H."/>
            <person name="Ohtoshi R."/>
            <person name="Tomita M."/>
            <person name="Numata K."/>
            <person name="Arakawa K."/>
        </authorList>
    </citation>
    <scope>NUCLEOTIDE SEQUENCE [LARGE SCALE GENOMIC DNA]</scope>
</reference>
<comment type="caution">
    <text evidence="1">The sequence shown here is derived from an EMBL/GenBank/DDBJ whole genome shotgun (WGS) entry which is preliminary data.</text>
</comment>
<name>A0A4C1TBV1_EUMVA</name>
<accession>A0A4C1TBV1</accession>
<proteinExistence type="predicted"/>
<protein>
    <submittedName>
        <fullName evidence="1">Uncharacterized protein</fullName>
    </submittedName>
</protein>
<dbReference type="EMBL" id="BGZK01000047">
    <property type="protein sequence ID" value="GBP11614.1"/>
    <property type="molecule type" value="Genomic_DNA"/>
</dbReference>
<sequence>MTKNTSTIVCLTGICQHYLEPGDARALALSKRAERGRSGDRLRRRCGVCADRQPTRTGARARALTCAVGDKRVVRCAHALSASHRRRSARTQDLRHRTGVTLHLFLDAENSRHEVLPLVRASIRRGGLVGALAAAEAVAEAAAEATAEAAVAEAESWAEGGRDQFS</sequence>
<organism evidence="1 2">
    <name type="scientific">Eumeta variegata</name>
    <name type="common">Bagworm moth</name>
    <name type="synonym">Eumeta japonica</name>
    <dbReference type="NCBI Taxonomy" id="151549"/>
    <lineage>
        <taxon>Eukaryota</taxon>
        <taxon>Metazoa</taxon>
        <taxon>Ecdysozoa</taxon>
        <taxon>Arthropoda</taxon>
        <taxon>Hexapoda</taxon>
        <taxon>Insecta</taxon>
        <taxon>Pterygota</taxon>
        <taxon>Neoptera</taxon>
        <taxon>Endopterygota</taxon>
        <taxon>Lepidoptera</taxon>
        <taxon>Glossata</taxon>
        <taxon>Ditrysia</taxon>
        <taxon>Tineoidea</taxon>
        <taxon>Psychidae</taxon>
        <taxon>Oiketicinae</taxon>
        <taxon>Eumeta</taxon>
    </lineage>
</organism>
<keyword evidence="2" id="KW-1185">Reference proteome</keyword>
<dbReference type="Proteomes" id="UP000299102">
    <property type="component" value="Unassembled WGS sequence"/>
</dbReference>
<dbReference type="AlphaFoldDB" id="A0A4C1TBV1"/>
<evidence type="ECO:0000313" key="1">
    <source>
        <dbReference type="EMBL" id="GBP11614.1"/>
    </source>
</evidence>
<evidence type="ECO:0000313" key="2">
    <source>
        <dbReference type="Proteomes" id="UP000299102"/>
    </source>
</evidence>
<gene>
    <name evidence="1" type="ORF">EVAR_77746_1</name>
</gene>